<gene>
    <name evidence="1" type="ORF">EVAR_48601_1</name>
</gene>
<organism evidence="1 2">
    <name type="scientific">Eumeta variegata</name>
    <name type="common">Bagworm moth</name>
    <name type="synonym">Eumeta japonica</name>
    <dbReference type="NCBI Taxonomy" id="151549"/>
    <lineage>
        <taxon>Eukaryota</taxon>
        <taxon>Metazoa</taxon>
        <taxon>Ecdysozoa</taxon>
        <taxon>Arthropoda</taxon>
        <taxon>Hexapoda</taxon>
        <taxon>Insecta</taxon>
        <taxon>Pterygota</taxon>
        <taxon>Neoptera</taxon>
        <taxon>Endopterygota</taxon>
        <taxon>Lepidoptera</taxon>
        <taxon>Glossata</taxon>
        <taxon>Ditrysia</taxon>
        <taxon>Tineoidea</taxon>
        <taxon>Psychidae</taxon>
        <taxon>Oiketicinae</taxon>
        <taxon>Eumeta</taxon>
    </lineage>
</organism>
<name>A0A4C1Z0X0_EUMVA</name>
<protein>
    <submittedName>
        <fullName evidence="1">Uncharacterized protein</fullName>
    </submittedName>
</protein>
<dbReference type="Proteomes" id="UP000299102">
    <property type="component" value="Unassembled WGS sequence"/>
</dbReference>
<dbReference type="AlphaFoldDB" id="A0A4C1Z0X0"/>
<reference evidence="1 2" key="1">
    <citation type="journal article" date="2019" name="Commun. Biol.">
        <title>The bagworm genome reveals a unique fibroin gene that provides high tensile strength.</title>
        <authorList>
            <person name="Kono N."/>
            <person name="Nakamura H."/>
            <person name="Ohtoshi R."/>
            <person name="Tomita M."/>
            <person name="Numata K."/>
            <person name="Arakawa K."/>
        </authorList>
    </citation>
    <scope>NUCLEOTIDE SEQUENCE [LARGE SCALE GENOMIC DNA]</scope>
</reference>
<sequence length="93" mass="10871">MLLSSRKDADTENPRKEKKVISKLCLRISLVSLRQVNTFTRCTKVHLRRISIRRVHTKTTQSRRANRAATMHSKVERLNGNRLYGDAHLEEFP</sequence>
<dbReference type="EMBL" id="BGZK01001452">
    <property type="protein sequence ID" value="GBP80245.1"/>
    <property type="molecule type" value="Genomic_DNA"/>
</dbReference>
<evidence type="ECO:0000313" key="1">
    <source>
        <dbReference type="EMBL" id="GBP80245.1"/>
    </source>
</evidence>
<comment type="caution">
    <text evidence="1">The sequence shown here is derived from an EMBL/GenBank/DDBJ whole genome shotgun (WGS) entry which is preliminary data.</text>
</comment>
<proteinExistence type="predicted"/>
<evidence type="ECO:0000313" key="2">
    <source>
        <dbReference type="Proteomes" id="UP000299102"/>
    </source>
</evidence>
<keyword evidence="2" id="KW-1185">Reference proteome</keyword>
<accession>A0A4C1Z0X0</accession>